<feature type="transmembrane region" description="Helical" evidence="6">
    <location>
        <begin position="140"/>
        <end position="157"/>
    </location>
</feature>
<keyword evidence="2" id="KW-0762">Sugar transport</keyword>
<dbReference type="EMBL" id="CAJGYM010000065">
    <property type="protein sequence ID" value="CAD6196023.1"/>
    <property type="molecule type" value="Genomic_DNA"/>
</dbReference>
<comment type="caution">
    <text evidence="7">The sequence shown here is derived from an EMBL/GenBank/DDBJ whole genome shotgun (WGS) entry which is preliminary data.</text>
</comment>
<dbReference type="NCBIfam" id="TIGR00803">
    <property type="entry name" value="nst"/>
    <property type="match status" value="1"/>
</dbReference>
<organism evidence="7 8">
    <name type="scientific">Caenorhabditis auriculariae</name>
    <dbReference type="NCBI Taxonomy" id="2777116"/>
    <lineage>
        <taxon>Eukaryota</taxon>
        <taxon>Metazoa</taxon>
        <taxon>Ecdysozoa</taxon>
        <taxon>Nematoda</taxon>
        <taxon>Chromadorea</taxon>
        <taxon>Rhabditida</taxon>
        <taxon>Rhabditina</taxon>
        <taxon>Rhabditomorpha</taxon>
        <taxon>Rhabditoidea</taxon>
        <taxon>Rhabditidae</taxon>
        <taxon>Peloderinae</taxon>
        <taxon>Caenorhabditis</taxon>
    </lineage>
</organism>
<feature type="transmembrane region" description="Helical" evidence="6">
    <location>
        <begin position="17"/>
        <end position="38"/>
    </location>
</feature>
<gene>
    <name evidence="7" type="ORF">CAUJ_LOCUS11940</name>
</gene>
<dbReference type="PANTHER" id="PTHR10231">
    <property type="entry name" value="NUCLEOTIDE-SUGAR TRANSMEMBRANE TRANSPORTER"/>
    <property type="match status" value="1"/>
</dbReference>
<dbReference type="GO" id="GO:0000139">
    <property type="term" value="C:Golgi membrane"/>
    <property type="evidence" value="ECO:0007669"/>
    <property type="project" value="InterPro"/>
</dbReference>
<dbReference type="Proteomes" id="UP000835052">
    <property type="component" value="Unassembled WGS sequence"/>
</dbReference>
<feature type="transmembrane region" description="Helical" evidence="6">
    <location>
        <begin position="117"/>
        <end position="134"/>
    </location>
</feature>
<evidence type="ECO:0000313" key="7">
    <source>
        <dbReference type="EMBL" id="CAD6196023.1"/>
    </source>
</evidence>
<dbReference type="OrthoDB" id="408493at2759"/>
<feature type="transmembrane region" description="Helical" evidence="6">
    <location>
        <begin position="88"/>
        <end position="105"/>
    </location>
</feature>
<dbReference type="GO" id="GO:0015165">
    <property type="term" value="F:pyrimidine nucleotide-sugar transmembrane transporter activity"/>
    <property type="evidence" value="ECO:0007669"/>
    <property type="project" value="InterPro"/>
</dbReference>
<keyword evidence="8" id="KW-1185">Reference proteome</keyword>
<evidence type="ECO:0000256" key="1">
    <source>
        <dbReference type="ARBA" id="ARBA00004141"/>
    </source>
</evidence>
<feature type="transmembrane region" description="Helical" evidence="6">
    <location>
        <begin position="50"/>
        <end position="68"/>
    </location>
</feature>
<dbReference type="InterPro" id="IPR007271">
    <property type="entry name" value="Nuc_sug_transpt"/>
</dbReference>
<evidence type="ECO:0000256" key="4">
    <source>
        <dbReference type="ARBA" id="ARBA00022989"/>
    </source>
</evidence>
<evidence type="ECO:0000313" key="8">
    <source>
        <dbReference type="Proteomes" id="UP000835052"/>
    </source>
</evidence>
<keyword evidence="5 6" id="KW-0472">Membrane</keyword>
<feature type="transmembrane region" description="Helical" evidence="6">
    <location>
        <begin position="164"/>
        <end position="182"/>
    </location>
</feature>
<keyword evidence="3 6" id="KW-0812">Transmembrane</keyword>
<sequence length="287" mass="31712">MNNVSPSSAGKEGVENYVIGISAVLATCVTAGFAGVYFEKMLKDGGSTPFWVRNMQMYSCGVVSAALACMMESDDIAVRGFFHGYDEKVFAIVGFLSLGGVYISLVMKHLDNLHKSFASAFSIVIVVVVSLFIFPDVFIGAYFVLGAFLVISAILLYNSNEFELIWIFFSEILLSCSVPSTFRLRQTKEDMHDEKTESVIYTLLSGVNMASLFGSKSEGFEKTLKIARKEVLSVATLKTISLSSHELCNFFNVGKKKRTLGRRLLQVTELGKEAEARHEINGKMTRF</sequence>
<accession>A0A8S1HP09</accession>
<keyword evidence="2" id="KW-0813">Transport</keyword>
<name>A0A8S1HP09_9PELO</name>
<comment type="subcellular location">
    <subcellularLocation>
        <location evidence="1">Membrane</location>
        <topology evidence="1">Multi-pass membrane protein</topology>
    </subcellularLocation>
</comment>
<evidence type="ECO:0000256" key="6">
    <source>
        <dbReference type="SAM" id="Phobius"/>
    </source>
</evidence>
<proteinExistence type="predicted"/>
<reference evidence="7" key="1">
    <citation type="submission" date="2020-10" db="EMBL/GenBank/DDBJ databases">
        <authorList>
            <person name="Kikuchi T."/>
        </authorList>
    </citation>
    <scope>NUCLEOTIDE SEQUENCE</scope>
    <source>
        <strain evidence="7">NKZ352</strain>
    </source>
</reference>
<evidence type="ECO:0000256" key="3">
    <source>
        <dbReference type="ARBA" id="ARBA00022692"/>
    </source>
</evidence>
<evidence type="ECO:0000256" key="5">
    <source>
        <dbReference type="ARBA" id="ARBA00023136"/>
    </source>
</evidence>
<evidence type="ECO:0000256" key="2">
    <source>
        <dbReference type="ARBA" id="ARBA00022597"/>
    </source>
</evidence>
<dbReference type="AlphaFoldDB" id="A0A8S1HP09"/>
<dbReference type="Pfam" id="PF04142">
    <property type="entry name" value="Nuc_sug_transp"/>
    <property type="match status" value="1"/>
</dbReference>
<keyword evidence="4 6" id="KW-1133">Transmembrane helix</keyword>
<protein>
    <submittedName>
        <fullName evidence="7">Uncharacterized protein</fullName>
    </submittedName>
</protein>